<name>A0A0F7L7M4_9VIRU</name>
<dbReference type="EMBL" id="KR029588">
    <property type="protein sequence ID" value="AKH47031.1"/>
    <property type="molecule type" value="Genomic_DNA"/>
</dbReference>
<evidence type="ECO:0000256" key="1">
    <source>
        <dbReference type="SAM" id="MobiDB-lite"/>
    </source>
</evidence>
<proteinExistence type="predicted"/>
<sequence length="76" mass="9141">MQKLRQPRLRRNRSPAERRKMKKGTECVHLVMVLVKIRHDEDGNTIVYQYKCKCGYCENVIVDASKIQKKYLEEWT</sequence>
<reference evidence="2" key="1">
    <citation type="journal article" date="2015" name="Front. Microbiol.">
        <title>Combining genomic sequencing methods to explore viral diversity and reveal potential virus-host interactions.</title>
        <authorList>
            <person name="Chow C.E."/>
            <person name="Winget D.M."/>
            <person name="White R.A.III."/>
            <person name="Hallam S.J."/>
            <person name="Suttle C.A."/>
        </authorList>
    </citation>
    <scope>NUCLEOTIDE SEQUENCE</scope>
    <source>
        <strain evidence="2">Anoxic2_4</strain>
    </source>
</reference>
<organism evidence="2">
    <name type="scientific">uncultured marine virus</name>
    <dbReference type="NCBI Taxonomy" id="186617"/>
    <lineage>
        <taxon>Viruses</taxon>
        <taxon>environmental samples</taxon>
    </lineage>
</organism>
<protein>
    <submittedName>
        <fullName evidence="2">Uncharacterized protein</fullName>
    </submittedName>
</protein>
<feature type="region of interest" description="Disordered" evidence="1">
    <location>
        <begin position="1"/>
        <end position="22"/>
    </location>
</feature>
<accession>A0A0F7L7M4</accession>
<feature type="compositionally biased region" description="Basic residues" evidence="1">
    <location>
        <begin position="1"/>
        <end position="13"/>
    </location>
</feature>
<reference evidence="2" key="2">
    <citation type="submission" date="2015-03" db="EMBL/GenBank/DDBJ databases">
        <authorList>
            <person name="Chow C.-E.T."/>
            <person name="Winget D.M."/>
            <person name="White R.A.III."/>
            <person name="Hallam S.J."/>
            <person name="Suttle C.A."/>
        </authorList>
    </citation>
    <scope>NUCLEOTIDE SEQUENCE</scope>
    <source>
        <strain evidence="2">Anoxic2_4</strain>
    </source>
</reference>
<evidence type="ECO:0000313" key="2">
    <source>
        <dbReference type="EMBL" id="AKH47031.1"/>
    </source>
</evidence>